<dbReference type="Gene3D" id="3.30.200.20">
    <property type="entry name" value="Phosphorylase Kinase, domain 1"/>
    <property type="match status" value="1"/>
</dbReference>
<dbReference type="EC" id="2.7.11.1" evidence="1"/>
<feature type="compositionally biased region" description="Basic residues" evidence="6">
    <location>
        <begin position="340"/>
        <end position="352"/>
    </location>
</feature>
<sequence length="681" mass="76301">MSVIQSLSEQSQSDNLRCRHCNTVLPDHATFCSACGQRVDQDIDDALAPEENDVAERYRITSLIRRRPYVQLFFATDHERQQPVVVRNIDISSLDGRARGRAIRASQTEYAFLRRQRMPEIMPVADLRYFEGHLFLIQEWPFTMPGEPANADLQQYTLHGLLQSGIGLPDEEVALSWVYRLCQAVAHLHNQQITLGDLDPQAIVLSHNSYDGMPALVVSWLPVSIRKLLPDASDISYAAHFSAPEVLQGTIEPCSDIYSLGAILYMLLTGTAPDEPTQRQHRPLRPPHELNSHVSSEIEEVVMRALELEGERRFESVQEMAEALLTLYSSTKPVAPIKTPGRKKRTNQRKSKPATTSPATEEVQKEDAQAEPETSKSVVVASQVTEQEDTEATLLIKKHVSEQATVLLDEITQPTVSEDTLPETPAIARIVKKAQQEARVEQPAAEPAQPSQDQLETTVKVVPEQQSASKGSGRELIPVQRILQRLSGTFPSLPIPLNFKLEQSRALTIPPPLTDASRTLYQRVRRFLIGEQQHAITATAIIETPMRVQPDQLYLLRIRLMGRDAPVSFPHMKAEAPLAGLSALAKGDIVHVEVRSVLKRHYVYIVQQAEVTLPGLGYAVEIAIPMRTLSEDVYGRRERLQVEFTDKFRNPLYERPFALEIFISPLVHAGQEGHNVLTLPV</sequence>
<dbReference type="InterPro" id="IPR000719">
    <property type="entry name" value="Prot_kinase_dom"/>
</dbReference>
<dbReference type="EMBL" id="CP035758">
    <property type="protein sequence ID" value="QBD79233.1"/>
    <property type="molecule type" value="Genomic_DNA"/>
</dbReference>
<keyword evidence="9" id="KW-1185">Reference proteome</keyword>
<accession>A0A4P6JV48</accession>
<protein>
    <recommendedName>
        <fullName evidence="1">non-specific serine/threonine protein kinase</fullName>
        <ecNumber evidence="1">2.7.11.1</ecNumber>
    </recommendedName>
</protein>
<evidence type="ECO:0000313" key="8">
    <source>
        <dbReference type="EMBL" id="QBD79233.1"/>
    </source>
</evidence>
<name>A0A4P6JV48_KTERU</name>
<evidence type="ECO:0000256" key="6">
    <source>
        <dbReference type="SAM" id="MobiDB-lite"/>
    </source>
</evidence>
<dbReference type="PANTHER" id="PTHR43671:SF13">
    <property type="entry name" value="SERINE_THREONINE-PROTEIN KINASE NEK2"/>
    <property type="match status" value="1"/>
</dbReference>
<dbReference type="InterPro" id="IPR050660">
    <property type="entry name" value="NEK_Ser/Thr_kinase"/>
</dbReference>
<dbReference type="PROSITE" id="PS50011">
    <property type="entry name" value="PROTEIN_KINASE_DOM"/>
    <property type="match status" value="1"/>
</dbReference>
<dbReference type="Pfam" id="PF00069">
    <property type="entry name" value="Pkinase"/>
    <property type="match status" value="1"/>
</dbReference>
<organism evidence="8 9">
    <name type="scientific">Ktedonosporobacter rubrisoli</name>
    <dbReference type="NCBI Taxonomy" id="2509675"/>
    <lineage>
        <taxon>Bacteria</taxon>
        <taxon>Bacillati</taxon>
        <taxon>Chloroflexota</taxon>
        <taxon>Ktedonobacteria</taxon>
        <taxon>Ktedonobacterales</taxon>
        <taxon>Ktedonosporobacteraceae</taxon>
        <taxon>Ktedonosporobacter</taxon>
    </lineage>
</organism>
<dbReference type="RefSeq" id="WP_129890286.1">
    <property type="nucleotide sequence ID" value="NZ_CP035758.1"/>
</dbReference>
<proteinExistence type="predicted"/>
<evidence type="ECO:0000256" key="2">
    <source>
        <dbReference type="ARBA" id="ARBA00022679"/>
    </source>
</evidence>
<evidence type="ECO:0000256" key="1">
    <source>
        <dbReference type="ARBA" id="ARBA00012513"/>
    </source>
</evidence>
<dbReference type="Gene3D" id="1.10.510.10">
    <property type="entry name" value="Transferase(Phosphotransferase) domain 1"/>
    <property type="match status" value="1"/>
</dbReference>
<evidence type="ECO:0000256" key="4">
    <source>
        <dbReference type="ARBA" id="ARBA00022777"/>
    </source>
</evidence>
<dbReference type="SMART" id="SM00220">
    <property type="entry name" value="S_TKc"/>
    <property type="match status" value="1"/>
</dbReference>
<keyword evidence="3" id="KW-0547">Nucleotide-binding</keyword>
<evidence type="ECO:0000256" key="3">
    <source>
        <dbReference type="ARBA" id="ARBA00022741"/>
    </source>
</evidence>
<dbReference type="SUPFAM" id="SSF56112">
    <property type="entry name" value="Protein kinase-like (PK-like)"/>
    <property type="match status" value="1"/>
</dbReference>
<reference evidence="8 9" key="1">
    <citation type="submission" date="2019-01" db="EMBL/GenBank/DDBJ databases">
        <title>Ktedonosporobacter rubrisoli SCAWS-G2.</title>
        <authorList>
            <person name="Huang Y."/>
            <person name="Yan B."/>
        </authorList>
    </citation>
    <scope>NUCLEOTIDE SEQUENCE [LARGE SCALE GENOMIC DNA]</scope>
    <source>
        <strain evidence="8 9">SCAWS-G2</strain>
    </source>
</reference>
<dbReference type="OrthoDB" id="138434at2"/>
<dbReference type="GO" id="GO:0005524">
    <property type="term" value="F:ATP binding"/>
    <property type="evidence" value="ECO:0007669"/>
    <property type="project" value="UniProtKB-KW"/>
</dbReference>
<dbReference type="Pfam" id="PF13240">
    <property type="entry name" value="Zn_Ribbon_1"/>
    <property type="match status" value="1"/>
</dbReference>
<dbReference type="GO" id="GO:0004674">
    <property type="term" value="F:protein serine/threonine kinase activity"/>
    <property type="evidence" value="ECO:0007669"/>
    <property type="project" value="UniProtKB-EC"/>
</dbReference>
<evidence type="ECO:0000259" key="7">
    <source>
        <dbReference type="PROSITE" id="PS50011"/>
    </source>
</evidence>
<dbReference type="Proteomes" id="UP000290365">
    <property type="component" value="Chromosome"/>
</dbReference>
<keyword evidence="4" id="KW-0418">Kinase</keyword>
<feature type="region of interest" description="Disordered" evidence="6">
    <location>
        <begin position="335"/>
        <end position="381"/>
    </location>
</feature>
<dbReference type="PANTHER" id="PTHR43671">
    <property type="entry name" value="SERINE/THREONINE-PROTEIN KINASE NEK"/>
    <property type="match status" value="1"/>
</dbReference>
<dbReference type="AlphaFoldDB" id="A0A4P6JV48"/>
<dbReference type="KEGG" id="kbs:EPA93_25920"/>
<feature type="domain" description="Protein kinase" evidence="7">
    <location>
        <begin position="58"/>
        <end position="325"/>
    </location>
</feature>
<keyword evidence="5" id="KW-0067">ATP-binding</keyword>
<dbReference type="InterPro" id="IPR011009">
    <property type="entry name" value="Kinase-like_dom_sf"/>
</dbReference>
<dbReference type="InterPro" id="IPR026870">
    <property type="entry name" value="Zinc_ribbon_dom"/>
</dbReference>
<evidence type="ECO:0000256" key="5">
    <source>
        <dbReference type="ARBA" id="ARBA00022840"/>
    </source>
</evidence>
<gene>
    <name evidence="8" type="ORF">EPA93_25920</name>
</gene>
<evidence type="ECO:0000313" key="9">
    <source>
        <dbReference type="Proteomes" id="UP000290365"/>
    </source>
</evidence>
<keyword evidence="2" id="KW-0808">Transferase</keyword>